<accession>A0A3B1AHS5</accession>
<organism evidence="1">
    <name type="scientific">hydrothermal vent metagenome</name>
    <dbReference type="NCBI Taxonomy" id="652676"/>
    <lineage>
        <taxon>unclassified sequences</taxon>
        <taxon>metagenomes</taxon>
        <taxon>ecological metagenomes</taxon>
    </lineage>
</organism>
<dbReference type="EMBL" id="UOFT01000023">
    <property type="protein sequence ID" value="VAW92216.1"/>
    <property type="molecule type" value="Genomic_DNA"/>
</dbReference>
<dbReference type="AlphaFoldDB" id="A0A3B1AHS5"/>
<protein>
    <submittedName>
        <fullName evidence="1">Uncharacterized protein</fullName>
    </submittedName>
</protein>
<reference evidence="1" key="1">
    <citation type="submission" date="2018-06" db="EMBL/GenBank/DDBJ databases">
        <authorList>
            <person name="Zhirakovskaya E."/>
        </authorList>
    </citation>
    <scope>NUCLEOTIDE SEQUENCE</scope>
</reference>
<name>A0A3B1AHS5_9ZZZZ</name>
<evidence type="ECO:0000313" key="1">
    <source>
        <dbReference type="EMBL" id="VAW92216.1"/>
    </source>
</evidence>
<proteinExistence type="predicted"/>
<sequence>MDEDQYRNTYRNIITRQCVYEKAINSRQTSCHQANKIRLADREAVACRTQDACNLCTSFLQTLRSKSLFALKLQNHSGPLPHAKEIKVQMGSIIGLALDNSVAIIKGEKIDDIYALLTSSLNKYQIIENLPYENLIRSIVNYEGRPKRKNRRK</sequence>
<gene>
    <name evidence="1" type="ORF">MNBD_GAMMA23-255</name>
</gene>